<dbReference type="GO" id="GO:0006508">
    <property type="term" value="P:proteolysis"/>
    <property type="evidence" value="ECO:0007669"/>
    <property type="project" value="InterPro"/>
</dbReference>
<dbReference type="GO" id="GO:0000270">
    <property type="term" value="P:peptidoglycan metabolic process"/>
    <property type="evidence" value="ECO:0007669"/>
    <property type="project" value="TreeGrafter"/>
</dbReference>
<dbReference type="PANTHER" id="PTHR30023:SF0">
    <property type="entry name" value="PENICILLIN-SENSITIVE CARBOXYPEPTIDASE A"/>
    <property type="match status" value="1"/>
</dbReference>
<gene>
    <name evidence="4" type="ORF">SAMN04488132_10671</name>
</gene>
<keyword evidence="3" id="KW-0732">Signal</keyword>
<dbReference type="GO" id="GO:0004185">
    <property type="term" value="F:serine-type carboxypeptidase activity"/>
    <property type="evidence" value="ECO:0007669"/>
    <property type="project" value="InterPro"/>
</dbReference>
<dbReference type="PRINTS" id="PR00922">
    <property type="entry name" value="DADACBPTASE3"/>
</dbReference>
<name>A0A1T4PMB1_9BACT</name>
<dbReference type="SUPFAM" id="SSF56601">
    <property type="entry name" value="beta-lactamase/transpeptidase-like"/>
    <property type="match status" value="1"/>
</dbReference>
<evidence type="ECO:0000256" key="3">
    <source>
        <dbReference type="SAM" id="SignalP"/>
    </source>
</evidence>
<dbReference type="Gene3D" id="3.40.710.10">
    <property type="entry name" value="DD-peptidase/beta-lactamase superfamily"/>
    <property type="match status" value="1"/>
</dbReference>
<protein>
    <submittedName>
        <fullName evidence="4">D-alanyl-D-alanine carboxypeptidase / D-alanyl-D-alanine-endopeptidase (Penicillin-binding protein 4)</fullName>
    </submittedName>
</protein>
<evidence type="ECO:0000313" key="4">
    <source>
        <dbReference type="EMBL" id="SJZ92357.1"/>
    </source>
</evidence>
<evidence type="ECO:0000256" key="1">
    <source>
        <dbReference type="ARBA" id="ARBA00006096"/>
    </source>
</evidence>
<dbReference type="Pfam" id="PF02113">
    <property type="entry name" value="Peptidase_S13"/>
    <property type="match status" value="1"/>
</dbReference>
<dbReference type="OrthoDB" id="9802627at2"/>
<dbReference type="InterPro" id="IPR012338">
    <property type="entry name" value="Beta-lactam/transpept-like"/>
</dbReference>
<dbReference type="NCBIfam" id="TIGR00666">
    <property type="entry name" value="PBP4"/>
    <property type="match status" value="1"/>
</dbReference>
<feature type="chain" id="PRO_5012956192" evidence="3">
    <location>
        <begin position="19"/>
        <end position="462"/>
    </location>
</feature>
<dbReference type="Gene3D" id="3.50.80.20">
    <property type="entry name" value="D-Ala-D-Ala carboxypeptidase C, peptidase S13"/>
    <property type="match status" value="1"/>
</dbReference>
<dbReference type="Proteomes" id="UP000190888">
    <property type="component" value="Unassembled WGS sequence"/>
</dbReference>
<accession>A0A1T4PMB1</accession>
<feature type="signal peptide" evidence="3">
    <location>
        <begin position="1"/>
        <end position="18"/>
    </location>
</feature>
<proteinExistence type="inferred from homology"/>
<dbReference type="InterPro" id="IPR000667">
    <property type="entry name" value="Peptidase_S13"/>
</dbReference>
<organism evidence="4 5">
    <name type="scientific">Sediminibacterium ginsengisoli</name>
    <dbReference type="NCBI Taxonomy" id="413434"/>
    <lineage>
        <taxon>Bacteria</taxon>
        <taxon>Pseudomonadati</taxon>
        <taxon>Bacteroidota</taxon>
        <taxon>Chitinophagia</taxon>
        <taxon>Chitinophagales</taxon>
        <taxon>Chitinophagaceae</taxon>
        <taxon>Sediminibacterium</taxon>
    </lineage>
</organism>
<keyword evidence="4" id="KW-0121">Carboxypeptidase</keyword>
<evidence type="ECO:0000256" key="2">
    <source>
        <dbReference type="ARBA" id="ARBA00022801"/>
    </source>
</evidence>
<comment type="similarity">
    <text evidence="1">Belongs to the peptidase S13 family.</text>
</comment>
<reference evidence="4 5" key="1">
    <citation type="submission" date="2017-02" db="EMBL/GenBank/DDBJ databases">
        <authorList>
            <person name="Peterson S.W."/>
        </authorList>
    </citation>
    <scope>NUCLEOTIDE SEQUENCE [LARGE SCALE GENOMIC DNA]</scope>
    <source>
        <strain evidence="4 5">DSM 22335</strain>
    </source>
</reference>
<sequence>MKKYWFSLLLLSFSGINAQSLTQRLESAAAKLVADAQMRTAIAGVYVVKSATGEPVFSLNAQTGLAPASCQKTITSAAAMELLGAGYRFRTEIAYSGAIKAGVLEGDLHITGFGDPTLGSWRYDSTKDEKLFGRWIAMLKAKGITRINGSLVAHTANWEKETLPGGWIWDDIGNYYGAGSAGLNWRENQYDLILSSGEQGEKASIVKTEPVLYDAVLQSELRAGAKGSGDNAYIYLPPFSQRGFVRGTISPNEKAFTISGSFPDPASQFIHTVADRLNAAGISTTSFGVDDSTANTSGYTLLHTENSPALDSVNYWFMKKSINLYGESLLKAIAFQQGGFGSTDKGVQAVKNFWKQQGIDPAALRMIDGSGLSPQNRVTAESLVKVLQFARSRPWFNYYYDALPLYNQMKLKSGTIGGAKSFAGYHTAKDGTTYTVAIIINNFDGSANEIVKKMFLLLDELK</sequence>
<keyword evidence="2" id="KW-0378">Hydrolase</keyword>
<dbReference type="EMBL" id="FUWH01000006">
    <property type="protein sequence ID" value="SJZ92357.1"/>
    <property type="molecule type" value="Genomic_DNA"/>
</dbReference>
<dbReference type="RefSeq" id="WP_078831651.1">
    <property type="nucleotide sequence ID" value="NZ_FUWH01000006.1"/>
</dbReference>
<evidence type="ECO:0000313" key="5">
    <source>
        <dbReference type="Proteomes" id="UP000190888"/>
    </source>
</evidence>
<keyword evidence="5" id="KW-1185">Reference proteome</keyword>
<keyword evidence="4" id="KW-0645">Protease</keyword>
<dbReference type="AlphaFoldDB" id="A0A1T4PMB1"/>
<dbReference type="STRING" id="413434.SAMN04488132_10671"/>
<dbReference type="PANTHER" id="PTHR30023">
    <property type="entry name" value="D-ALANYL-D-ALANINE CARBOXYPEPTIDASE"/>
    <property type="match status" value="1"/>
</dbReference>